<name>A0A0R1M884_9LACO</name>
<dbReference type="RefSeq" id="WP_057896517.1">
    <property type="nucleotide sequence ID" value="NZ_AZEH01000039.1"/>
</dbReference>
<feature type="transmembrane region" description="Helical" evidence="7">
    <location>
        <begin position="294"/>
        <end position="313"/>
    </location>
</feature>
<feature type="transmembrane region" description="Helical" evidence="7">
    <location>
        <begin position="148"/>
        <end position="169"/>
    </location>
</feature>
<dbReference type="PROSITE" id="PS50850">
    <property type="entry name" value="MFS"/>
    <property type="match status" value="1"/>
</dbReference>
<sequence length="411" mass="44838">MSVFSFLKDKTPHSEWQQNLRVLWFGTFMAGIGSSCVAPFIALFIGQLGHFSSAENAFWSGWAFSAPFITKALISPFWGRLSDKYGRKPMLIRASLGMSLVMMATALAGNVYELIGLRLLLGVFNGFISTANTLVAIQVPRNKSGQSLGTLATGSVSGTLIGPLIGGTIADLIGYRYTFLMTGLCLFVAFLLVVFFVHERFTPINQEEGRPTTNFFKALPRRRIVLGMFLTTMIIQASNNSIEPILSLYVRQLLGGSGHVALVAGIIEAISGIATLFAAPFFGRLGDHWGTHWILLSGLVFSMLVFIPMAFVQNVWELGILRFLVGISDAALIPSVQTLLSKNSPHRMMGEVFSWNQSFQAVGNVVGPQIGSSVARIGGYHEVFLSTAVLVLINFLAVFKNTEGLREQPKN</sequence>
<dbReference type="STRING" id="1423777.FD46_GL001688"/>
<keyword evidence="2" id="KW-0813">Transport</keyword>
<evidence type="ECO:0000256" key="4">
    <source>
        <dbReference type="ARBA" id="ARBA00022692"/>
    </source>
</evidence>
<dbReference type="PATRIC" id="fig|1423777.3.peg.1739"/>
<dbReference type="InterPro" id="IPR036259">
    <property type="entry name" value="MFS_trans_sf"/>
</dbReference>
<organism evidence="9 10">
    <name type="scientific">Liquorilactobacillus oeni DSM 19972</name>
    <dbReference type="NCBI Taxonomy" id="1423777"/>
    <lineage>
        <taxon>Bacteria</taxon>
        <taxon>Bacillati</taxon>
        <taxon>Bacillota</taxon>
        <taxon>Bacilli</taxon>
        <taxon>Lactobacillales</taxon>
        <taxon>Lactobacillaceae</taxon>
        <taxon>Liquorilactobacillus</taxon>
    </lineage>
</organism>
<accession>A0A0R1M884</accession>
<dbReference type="Gene3D" id="1.20.1250.20">
    <property type="entry name" value="MFS general substrate transporter like domains"/>
    <property type="match status" value="2"/>
</dbReference>
<comment type="caution">
    <text evidence="9">The sequence shown here is derived from an EMBL/GenBank/DDBJ whole genome shotgun (WGS) entry which is preliminary data.</text>
</comment>
<evidence type="ECO:0000256" key="3">
    <source>
        <dbReference type="ARBA" id="ARBA00022475"/>
    </source>
</evidence>
<keyword evidence="5 7" id="KW-1133">Transmembrane helix</keyword>
<feature type="transmembrane region" description="Helical" evidence="7">
    <location>
        <begin position="90"/>
        <end position="109"/>
    </location>
</feature>
<feature type="transmembrane region" description="Helical" evidence="7">
    <location>
        <begin position="262"/>
        <end position="282"/>
    </location>
</feature>
<dbReference type="Proteomes" id="UP000051686">
    <property type="component" value="Unassembled WGS sequence"/>
</dbReference>
<feature type="transmembrane region" description="Helical" evidence="7">
    <location>
        <begin position="115"/>
        <end position="136"/>
    </location>
</feature>
<keyword evidence="6 7" id="KW-0472">Membrane</keyword>
<dbReference type="Pfam" id="PF07690">
    <property type="entry name" value="MFS_1"/>
    <property type="match status" value="1"/>
</dbReference>
<feature type="transmembrane region" description="Helical" evidence="7">
    <location>
        <begin position="21"/>
        <end position="45"/>
    </location>
</feature>
<dbReference type="SUPFAM" id="SSF103473">
    <property type="entry name" value="MFS general substrate transporter"/>
    <property type="match status" value="1"/>
</dbReference>
<feature type="domain" description="Major facilitator superfamily (MFS) profile" evidence="8">
    <location>
        <begin position="19"/>
        <end position="406"/>
    </location>
</feature>
<comment type="subcellular location">
    <subcellularLocation>
        <location evidence="1">Cell membrane</location>
        <topology evidence="1">Multi-pass membrane protein</topology>
    </subcellularLocation>
</comment>
<evidence type="ECO:0000256" key="6">
    <source>
        <dbReference type="ARBA" id="ARBA00023136"/>
    </source>
</evidence>
<dbReference type="PANTHER" id="PTHR43414">
    <property type="entry name" value="MULTIDRUG RESISTANCE PROTEIN MDTG"/>
    <property type="match status" value="1"/>
</dbReference>
<feature type="transmembrane region" description="Helical" evidence="7">
    <location>
        <begin position="57"/>
        <end position="78"/>
    </location>
</feature>
<evidence type="ECO:0000313" key="10">
    <source>
        <dbReference type="Proteomes" id="UP000051686"/>
    </source>
</evidence>
<feature type="transmembrane region" description="Helical" evidence="7">
    <location>
        <begin position="383"/>
        <end position="399"/>
    </location>
</feature>
<feature type="transmembrane region" description="Helical" evidence="7">
    <location>
        <begin position="319"/>
        <end position="340"/>
    </location>
</feature>
<keyword evidence="4 7" id="KW-0812">Transmembrane</keyword>
<dbReference type="CDD" id="cd17391">
    <property type="entry name" value="MFS_MdtG_MDR_like"/>
    <property type="match status" value="1"/>
</dbReference>
<proteinExistence type="predicted"/>
<keyword evidence="3" id="KW-1003">Cell membrane</keyword>
<dbReference type="PANTHER" id="PTHR43414:SF6">
    <property type="entry name" value="MULTIDRUG RESISTANCE PROTEIN MDTG"/>
    <property type="match status" value="1"/>
</dbReference>
<dbReference type="GO" id="GO:0022857">
    <property type="term" value="F:transmembrane transporter activity"/>
    <property type="evidence" value="ECO:0007669"/>
    <property type="project" value="InterPro"/>
</dbReference>
<evidence type="ECO:0000313" key="9">
    <source>
        <dbReference type="EMBL" id="KRL04557.1"/>
    </source>
</evidence>
<dbReference type="InterPro" id="IPR011701">
    <property type="entry name" value="MFS"/>
</dbReference>
<evidence type="ECO:0000256" key="7">
    <source>
        <dbReference type="SAM" id="Phobius"/>
    </source>
</evidence>
<dbReference type="InterPro" id="IPR020846">
    <property type="entry name" value="MFS_dom"/>
</dbReference>
<dbReference type="GO" id="GO:0005886">
    <property type="term" value="C:plasma membrane"/>
    <property type="evidence" value="ECO:0007669"/>
    <property type="project" value="UniProtKB-SubCell"/>
</dbReference>
<dbReference type="AlphaFoldDB" id="A0A0R1M884"/>
<reference evidence="9 10" key="1">
    <citation type="journal article" date="2015" name="Genome Announc.">
        <title>Expanding the biotechnology potential of lactobacilli through comparative genomics of 213 strains and associated genera.</title>
        <authorList>
            <person name="Sun Z."/>
            <person name="Harris H.M."/>
            <person name="McCann A."/>
            <person name="Guo C."/>
            <person name="Argimon S."/>
            <person name="Zhang W."/>
            <person name="Yang X."/>
            <person name="Jeffery I.B."/>
            <person name="Cooney J.C."/>
            <person name="Kagawa T.F."/>
            <person name="Liu W."/>
            <person name="Song Y."/>
            <person name="Salvetti E."/>
            <person name="Wrobel A."/>
            <person name="Rasinkangas P."/>
            <person name="Parkhill J."/>
            <person name="Rea M.C."/>
            <person name="O'Sullivan O."/>
            <person name="Ritari J."/>
            <person name="Douillard F.P."/>
            <person name="Paul Ross R."/>
            <person name="Yang R."/>
            <person name="Briner A.E."/>
            <person name="Felis G.E."/>
            <person name="de Vos W.M."/>
            <person name="Barrangou R."/>
            <person name="Klaenhammer T.R."/>
            <person name="Caufield P.W."/>
            <person name="Cui Y."/>
            <person name="Zhang H."/>
            <person name="O'Toole P.W."/>
        </authorList>
    </citation>
    <scope>NUCLEOTIDE SEQUENCE [LARGE SCALE GENOMIC DNA]</scope>
    <source>
        <strain evidence="9 10">DSM 19972</strain>
    </source>
</reference>
<dbReference type="OrthoDB" id="65739at2"/>
<feature type="transmembrane region" description="Helical" evidence="7">
    <location>
        <begin position="175"/>
        <end position="197"/>
    </location>
</feature>
<evidence type="ECO:0000259" key="8">
    <source>
        <dbReference type="PROSITE" id="PS50850"/>
    </source>
</evidence>
<evidence type="ECO:0000256" key="1">
    <source>
        <dbReference type="ARBA" id="ARBA00004651"/>
    </source>
</evidence>
<protein>
    <submittedName>
        <fullName evidence="9">Major facilitator superfamily permease</fullName>
    </submittedName>
</protein>
<evidence type="ECO:0000256" key="2">
    <source>
        <dbReference type="ARBA" id="ARBA00022448"/>
    </source>
</evidence>
<dbReference type="EMBL" id="AZEH01000039">
    <property type="protein sequence ID" value="KRL04557.1"/>
    <property type="molecule type" value="Genomic_DNA"/>
</dbReference>
<keyword evidence="10" id="KW-1185">Reference proteome</keyword>
<gene>
    <name evidence="9" type="ORF">FD46_GL001688</name>
</gene>
<evidence type="ECO:0000256" key="5">
    <source>
        <dbReference type="ARBA" id="ARBA00022989"/>
    </source>
</evidence>